<organism evidence="1">
    <name type="scientific">Arundo donax</name>
    <name type="common">Giant reed</name>
    <name type="synonym">Donax arundinaceus</name>
    <dbReference type="NCBI Taxonomy" id="35708"/>
    <lineage>
        <taxon>Eukaryota</taxon>
        <taxon>Viridiplantae</taxon>
        <taxon>Streptophyta</taxon>
        <taxon>Embryophyta</taxon>
        <taxon>Tracheophyta</taxon>
        <taxon>Spermatophyta</taxon>
        <taxon>Magnoliopsida</taxon>
        <taxon>Liliopsida</taxon>
        <taxon>Poales</taxon>
        <taxon>Poaceae</taxon>
        <taxon>PACMAD clade</taxon>
        <taxon>Arundinoideae</taxon>
        <taxon>Arundineae</taxon>
        <taxon>Arundo</taxon>
    </lineage>
</organism>
<reference evidence="1" key="1">
    <citation type="submission" date="2014-09" db="EMBL/GenBank/DDBJ databases">
        <authorList>
            <person name="Magalhaes I.L.F."/>
            <person name="Oliveira U."/>
            <person name="Santos F.R."/>
            <person name="Vidigal T.H.D.A."/>
            <person name="Brescovit A.D."/>
            <person name="Santos A.J."/>
        </authorList>
    </citation>
    <scope>NUCLEOTIDE SEQUENCE</scope>
    <source>
        <tissue evidence="1">Shoot tissue taken approximately 20 cm above the soil surface</tissue>
    </source>
</reference>
<dbReference type="AlphaFoldDB" id="A0A0A9HEZ5"/>
<sequence length="34" mass="3941">MLFICLDSMFSTVMFCHCYLSDKELVSSLNCFIV</sequence>
<proteinExistence type="predicted"/>
<name>A0A0A9HEZ5_ARUDO</name>
<reference evidence="1" key="2">
    <citation type="journal article" date="2015" name="Data Brief">
        <title>Shoot transcriptome of the giant reed, Arundo donax.</title>
        <authorList>
            <person name="Barrero R.A."/>
            <person name="Guerrero F.D."/>
            <person name="Moolhuijzen P."/>
            <person name="Goolsby J.A."/>
            <person name="Tidwell J."/>
            <person name="Bellgard S.E."/>
            <person name="Bellgard M.I."/>
        </authorList>
    </citation>
    <scope>NUCLEOTIDE SEQUENCE</scope>
    <source>
        <tissue evidence="1">Shoot tissue taken approximately 20 cm above the soil surface</tissue>
    </source>
</reference>
<accession>A0A0A9HEZ5</accession>
<protein>
    <submittedName>
        <fullName evidence="1">Uncharacterized protein</fullName>
    </submittedName>
</protein>
<dbReference type="EMBL" id="GBRH01164480">
    <property type="protein sequence ID" value="JAE33416.1"/>
    <property type="molecule type" value="Transcribed_RNA"/>
</dbReference>
<evidence type="ECO:0000313" key="1">
    <source>
        <dbReference type="EMBL" id="JAE33416.1"/>
    </source>
</evidence>